<evidence type="ECO:0000313" key="3">
    <source>
        <dbReference type="EMBL" id="KKK58128.1"/>
    </source>
</evidence>
<evidence type="ECO:0000256" key="1">
    <source>
        <dbReference type="ARBA" id="ARBA00006484"/>
    </source>
</evidence>
<gene>
    <name evidence="3" type="ORF">LCGC14_3047540</name>
</gene>
<accession>A0A0F8WN47</accession>
<dbReference type="GO" id="GO:0050664">
    <property type="term" value="F:oxidoreductase activity, acting on NAD(P)H, oxygen as acceptor"/>
    <property type="evidence" value="ECO:0007669"/>
    <property type="project" value="TreeGrafter"/>
</dbReference>
<dbReference type="Gene3D" id="3.40.50.720">
    <property type="entry name" value="NAD(P)-binding Rossmann-like Domain"/>
    <property type="match status" value="1"/>
</dbReference>
<keyword evidence="2" id="KW-0560">Oxidoreductase</keyword>
<comment type="caution">
    <text evidence="3">The sequence shown here is derived from an EMBL/GenBank/DDBJ whole genome shotgun (WGS) entry which is preliminary data.</text>
</comment>
<dbReference type="PANTHER" id="PTHR43008">
    <property type="entry name" value="BENZIL REDUCTASE"/>
    <property type="match status" value="1"/>
</dbReference>
<sequence length="104" mass="10574">MLTELLPAVGITADRVTTHTRSAAMDLNLEEKVAIVTGGGGAICGKIAGALALEKARVVIWDVNLAAAEKKAEDISLNGGNAAAVECDVLDKTSAVKALNSTIS</sequence>
<dbReference type="SUPFAM" id="SSF51735">
    <property type="entry name" value="NAD(P)-binding Rossmann-fold domains"/>
    <property type="match status" value="1"/>
</dbReference>
<organism evidence="3">
    <name type="scientific">marine sediment metagenome</name>
    <dbReference type="NCBI Taxonomy" id="412755"/>
    <lineage>
        <taxon>unclassified sequences</taxon>
        <taxon>metagenomes</taxon>
        <taxon>ecological metagenomes</taxon>
    </lineage>
</organism>
<dbReference type="Pfam" id="PF00106">
    <property type="entry name" value="adh_short"/>
    <property type="match status" value="1"/>
</dbReference>
<proteinExistence type="inferred from homology"/>
<reference evidence="3" key="1">
    <citation type="journal article" date="2015" name="Nature">
        <title>Complex archaea that bridge the gap between prokaryotes and eukaryotes.</title>
        <authorList>
            <person name="Spang A."/>
            <person name="Saw J.H."/>
            <person name="Jorgensen S.L."/>
            <person name="Zaremba-Niedzwiedzka K."/>
            <person name="Martijn J."/>
            <person name="Lind A.E."/>
            <person name="van Eijk R."/>
            <person name="Schleper C."/>
            <person name="Guy L."/>
            <person name="Ettema T.J."/>
        </authorList>
    </citation>
    <scope>NUCLEOTIDE SEQUENCE</scope>
</reference>
<dbReference type="PANTHER" id="PTHR43008:SF4">
    <property type="entry name" value="CHAIN DEHYDROGENASE, PUTATIVE (AFU_ORTHOLOGUE AFUA_4G08710)-RELATED"/>
    <property type="match status" value="1"/>
</dbReference>
<evidence type="ECO:0008006" key="4">
    <source>
        <dbReference type="Google" id="ProtNLM"/>
    </source>
</evidence>
<dbReference type="AlphaFoldDB" id="A0A0F8WN47"/>
<name>A0A0F8WN47_9ZZZZ</name>
<feature type="non-terminal residue" evidence="3">
    <location>
        <position position="104"/>
    </location>
</feature>
<evidence type="ECO:0000256" key="2">
    <source>
        <dbReference type="ARBA" id="ARBA00023002"/>
    </source>
</evidence>
<dbReference type="EMBL" id="LAZR01064132">
    <property type="protein sequence ID" value="KKK58128.1"/>
    <property type="molecule type" value="Genomic_DNA"/>
</dbReference>
<dbReference type="InterPro" id="IPR036291">
    <property type="entry name" value="NAD(P)-bd_dom_sf"/>
</dbReference>
<protein>
    <recommendedName>
        <fullName evidence="4">Short-chain dehydrogenase/reductase SDR</fullName>
    </recommendedName>
</protein>
<dbReference type="InterPro" id="IPR002347">
    <property type="entry name" value="SDR_fam"/>
</dbReference>
<comment type="similarity">
    <text evidence="1">Belongs to the short-chain dehydrogenases/reductases (SDR) family.</text>
</comment>